<evidence type="ECO:0000313" key="10">
    <source>
        <dbReference type="EMBL" id="MDQ0338100.1"/>
    </source>
</evidence>
<evidence type="ECO:0000256" key="9">
    <source>
        <dbReference type="SAM" id="Phobius"/>
    </source>
</evidence>
<feature type="transmembrane region" description="Helical" evidence="9">
    <location>
        <begin position="142"/>
        <end position="160"/>
    </location>
</feature>
<feature type="transmembrane region" description="Helical" evidence="9">
    <location>
        <begin position="356"/>
        <end position="386"/>
    </location>
</feature>
<name>A0ABU0CRG9_9BACI</name>
<gene>
    <name evidence="10" type="ORF">J2S00_000883</name>
</gene>
<comment type="caution">
    <text evidence="10">The sequence shown here is derived from an EMBL/GenBank/DDBJ whole genome shotgun (WGS) entry which is preliminary data.</text>
</comment>
<evidence type="ECO:0000256" key="3">
    <source>
        <dbReference type="ARBA" id="ARBA00020150"/>
    </source>
</evidence>
<feature type="transmembrane region" description="Helical" evidence="9">
    <location>
        <begin position="12"/>
        <end position="29"/>
    </location>
</feature>
<evidence type="ECO:0000313" key="11">
    <source>
        <dbReference type="Proteomes" id="UP001232445"/>
    </source>
</evidence>
<evidence type="ECO:0000256" key="5">
    <source>
        <dbReference type="ARBA" id="ARBA00022847"/>
    </source>
</evidence>
<feature type="transmembrane region" description="Helical" evidence="9">
    <location>
        <begin position="285"/>
        <end position="305"/>
    </location>
</feature>
<comment type="similarity">
    <text evidence="2">Belongs to the SLC13A/DASS transporter (TC 2.A.47) family. NADC subfamily.</text>
</comment>
<feature type="transmembrane region" description="Helical" evidence="9">
    <location>
        <begin position="118"/>
        <end position="136"/>
    </location>
</feature>
<sequence>MSVMLQVNRKITIFFLLNISSFLLFFLIPTEHAKMLVVLVFALTGWGMRALPQPLISLSIILYIAIMGIHSFNDALTGFGQPFVWLLLSTFVLAAAFEKTGLGKRIALFLLRQVGGRLPSALLSVFLAMIILSFFIPTAAGRVAMLIPVCLGLIQVVHAYERSSNFAKTMLMGVAFTSSFMSWAIITGSSSTIYAASTLHMMTGFQWTYFYWFVLNFPIVVILTLTLWFIGSLLYPVNKHAIPESAAYIEAEWKKMGGIKGEEFKILVMLVVTLSGWMTESYHGFSVPMVAMLSAIVTCLPKLGVQTWKEASHHIDWDVLILFGAAYTLAEALQSNGTAAWIAVTIGESLSEVSPLGAALLLISLTGLFRLGFANMLGITAVFLPITISLAELWRINPVWLSQLVIIACSFSYFLPTQSPGNLITFSYGYYRESDLAKMGLVLFSVIVPVLLLSAFLYWPLMGLKP</sequence>
<keyword evidence="4 9" id="KW-0812">Transmembrane</keyword>
<dbReference type="NCBIfam" id="TIGR00785">
    <property type="entry name" value="dass"/>
    <property type="match status" value="1"/>
</dbReference>
<dbReference type="PANTHER" id="PTHR10283:SF82">
    <property type="entry name" value="SOLUTE CARRIER FAMILY 13 MEMBER 2"/>
    <property type="match status" value="1"/>
</dbReference>
<evidence type="ECO:0000256" key="4">
    <source>
        <dbReference type="ARBA" id="ARBA00022692"/>
    </source>
</evidence>
<feature type="transmembrane region" description="Helical" evidence="9">
    <location>
        <begin position="172"/>
        <end position="197"/>
    </location>
</feature>
<feature type="transmembrane region" description="Helical" evidence="9">
    <location>
        <begin position="436"/>
        <end position="459"/>
    </location>
</feature>
<organism evidence="10 11">
    <name type="scientific">Caldalkalibacillus uzonensis</name>
    <dbReference type="NCBI Taxonomy" id="353224"/>
    <lineage>
        <taxon>Bacteria</taxon>
        <taxon>Bacillati</taxon>
        <taxon>Bacillota</taxon>
        <taxon>Bacilli</taxon>
        <taxon>Bacillales</taxon>
        <taxon>Bacillaceae</taxon>
        <taxon>Caldalkalibacillus</taxon>
    </lineage>
</organism>
<keyword evidence="5" id="KW-0813">Transport</keyword>
<dbReference type="PANTHER" id="PTHR10283">
    <property type="entry name" value="SOLUTE CARRIER FAMILY 13 MEMBER"/>
    <property type="match status" value="1"/>
</dbReference>
<feature type="transmembrane region" description="Helical" evidence="9">
    <location>
        <begin position="209"/>
        <end position="230"/>
    </location>
</feature>
<comment type="subcellular location">
    <subcellularLocation>
        <location evidence="1">Membrane</location>
        <topology evidence="1">Multi-pass membrane protein</topology>
    </subcellularLocation>
</comment>
<keyword evidence="6 9" id="KW-1133">Transmembrane helix</keyword>
<feature type="transmembrane region" description="Helical" evidence="9">
    <location>
        <begin position="398"/>
        <end position="416"/>
    </location>
</feature>
<dbReference type="Proteomes" id="UP001232445">
    <property type="component" value="Unassembled WGS sequence"/>
</dbReference>
<protein>
    <recommendedName>
        <fullName evidence="3">Sodium-dependent dicarboxylate transporter SdcS</fullName>
    </recommendedName>
    <alternativeName>
        <fullName evidence="8">Na(+)/dicarboxylate symporter</fullName>
    </alternativeName>
</protein>
<reference evidence="10 11" key="1">
    <citation type="submission" date="2023-07" db="EMBL/GenBank/DDBJ databases">
        <title>Genomic Encyclopedia of Type Strains, Phase IV (KMG-IV): sequencing the most valuable type-strain genomes for metagenomic binning, comparative biology and taxonomic classification.</title>
        <authorList>
            <person name="Goeker M."/>
        </authorList>
    </citation>
    <scope>NUCLEOTIDE SEQUENCE [LARGE SCALE GENOMIC DNA]</scope>
    <source>
        <strain evidence="10 11">DSM 17740</strain>
    </source>
</reference>
<keyword evidence="5" id="KW-0769">Symport</keyword>
<evidence type="ECO:0000256" key="7">
    <source>
        <dbReference type="ARBA" id="ARBA00023136"/>
    </source>
</evidence>
<dbReference type="Pfam" id="PF00939">
    <property type="entry name" value="Na_sulph_symp"/>
    <property type="match status" value="1"/>
</dbReference>
<dbReference type="EMBL" id="JAUSUQ010000002">
    <property type="protein sequence ID" value="MDQ0338100.1"/>
    <property type="molecule type" value="Genomic_DNA"/>
</dbReference>
<evidence type="ECO:0000256" key="2">
    <source>
        <dbReference type="ARBA" id="ARBA00006772"/>
    </source>
</evidence>
<feature type="transmembrane region" description="Helical" evidence="9">
    <location>
        <begin position="79"/>
        <end position="97"/>
    </location>
</feature>
<dbReference type="InterPro" id="IPR001898">
    <property type="entry name" value="SLC13A/DASS"/>
</dbReference>
<dbReference type="RefSeq" id="WP_307335906.1">
    <property type="nucleotide sequence ID" value="NZ_JAUSUQ010000002.1"/>
</dbReference>
<proteinExistence type="inferred from homology"/>
<feature type="transmembrane region" description="Helical" evidence="9">
    <location>
        <begin position="56"/>
        <end position="73"/>
    </location>
</feature>
<keyword evidence="7 9" id="KW-0472">Membrane</keyword>
<evidence type="ECO:0000256" key="8">
    <source>
        <dbReference type="ARBA" id="ARBA00031174"/>
    </source>
</evidence>
<evidence type="ECO:0000256" key="6">
    <source>
        <dbReference type="ARBA" id="ARBA00022989"/>
    </source>
</evidence>
<keyword evidence="11" id="KW-1185">Reference proteome</keyword>
<accession>A0ABU0CRG9</accession>
<evidence type="ECO:0000256" key="1">
    <source>
        <dbReference type="ARBA" id="ARBA00004141"/>
    </source>
</evidence>